<organism evidence="4">
    <name type="scientific">freshwater metagenome</name>
    <dbReference type="NCBI Taxonomy" id="449393"/>
    <lineage>
        <taxon>unclassified sequences</taxon>
        <taxon>metagenomes</taxon>
        <taxon>ecological metagenomes</taxon>
    </lineage>
</organism>
<dbReference type="Gene3D" id="3.40.50.720">
    <property type="entry name" value="NAD(P)-binding Rossmann-like Domain"/>
    <property type="match status" value="1"/>
</dbReference>
<evidence type="ECO:0000313" key="4">
    <source>
        <dbReference type="EMBL" id="CAB5051239.1"/>
    </source>
</evidence>
<dbReference type="AlphaFoldDB" id="A0A6J7TBK8"/>
<proteinExistence type="predicted"/>
<evidence type="ECO:0000313" key="3">
    <source>
        <dbReference type="EMBL" id="CAB4970633.1"/>
    </source>
</evidence>
<accession>A0A6J7TBK8</accession>
<evidence type="ECO:0000313" key="2">
    <source>
        <dbReference type="EMBL" id="CAB4785462.1"/>
    </source>
</evidence>
<dbReference type="Pfam" id="PF13561">
    <property type="entry name" value="adh_short_C2"/>
    <property type="match status" value="1"/>
</dbReference>
<dbReference type="EMBL" id="CAEZZV010000153">
    <property type="protein sequence ID" value="CAB4785462.1"/>
    <property type="molecule type" value="Genomic_DNA"/>
</dbReference>
<protein>
    <submittedName>
        <fullName evidence="4">Unannotated protein</fullName>
    </submittedName>
</protein>
<gene>
    <name evidence="1" type="ORF">UFOPK1960_00763</name>
    <name evidence="2" type="ORF">UFOPK2921_01106</name>
    <name evidence="3" type="ORF">UFOPK3889_00563</name>
    <name evidence="4" type="ORF">UFOPK4275_00887</name>
</gene>
<dbReference type="EMBL" id="CAFBNZ010000083">
    <property type="protein sequence ID" value="CAB4970633.1"/>
    <property type="molecule type" value="Genomic_DNA"/>
</dbReference>
<reference evidence="4" key="1">
    <citation type="submission" date="2020-05" db="EMBL/GenBank/DDBJ databases">
        <authorList>
            <person name="Chiriac C."/>
            <person name="Salcher M."/>
            <person name="Ghai R."/>
            <person name="Kavagutti S V."/>
        </authorList>
    </citation>
    <scope>NUCLEOTIDE SEQUENCE</scope>
</reference>
<dbReference type="EMBL" id="CAEZVL010000102">
    <property type="protein sequence ID" value="CAB4632324.1"/>
    <property type="molecule type" value="Genomic_DNA"/>
</dbReference>
<dbReference type="SUPFAM" id="SSF51735">
    <property type="entry name" value="NAD(P)-binding Rossmann-fold domains"/>
    <property type="match status" value="1"/>
</dbReference>
<sequence>MNVTVLGHGALAELLRSEVQGDTPSTVIVVGVDGAMVVDSLLDLTDEMIDVMYEQPMQQVIVNLQEAHARGSHRIVVVVPTTGMSGGAGLVAQSALAESARVLVKSAARQWGQAGITVNAVAVEPHWFDIDPDVSGPVSIAPRSLVGQVSPVGVVSWLCSQTSGDITGQTIVCDGGLWM</sequence>
<dbReference type="EMBL" id="CAFBQJ010000158">
    <property type="protein sequence ID" value="CAB5051239.1"/>
    <property type="molecule type" value="Genomic_DNA"/>
</dbReference>
<name>A0A6J7TBK8_9ZZZZ</name>
<dbReference type="InterPro" id="IPR036291">
    <property type="entry name" value="NAD(P)-bd_dom_sf"/>
</dbReference>
<dbReference type="InterPro" id="IPR002347">
    <property type="entry name" value="SDR_fam"/>
</dbReference>
<evidence type="ECO:0000313" key="1">
    <source>
        <dbReference type="EMBL" id="CAB4632324.1"/>
    </source>
</evidence>